<comment type="caution">
    <text evidence="3">The sequence shown here is derived from an EMBL/GenBank/DDBJ whole genome shotgun (WGS) entry which is preliminary data.</text>
</comment>
<feature type="region of interest" description="Disordered" evidence="1">
    <location>
        <begin position="43"/>
        <end position="91"/>
    </location>
</feature>
<sequence length="169" mass="18650">MESRRDWTRLGRAIRSAREELGMTQAALAKAAGVARQTLRSLEAGEDRGRIPPSLGKVESALGWPSGHAMRTLEGRDEPPAPPAQTRPPYEGMPLRVIKELTDGQVLDSEVVDLTKPGSSSRLVVVYMSDAPAAEMDPEQLRAEIEEWTRVQRAMRRIAENEPPNVNEA</sequence>
<organism evidence="3 4">
    <name type="scientific">Streptomyces coffeae</name>
    <dbReference type="NCBI Taxonomy" id="621382"/>
    <lineage>
        <taxon>Bacteria</taxon>
        <taxon>Bacillati</taxon>
        <taxon>Actinomycetota</taxon>
        <taxon>Actinomycetes</taxon>
        <taxon>Kitasatosporales</taxon>
        <taxon>Streptomycetaceae</taxon>
        <taxon>Streptomyces</taxon>
    </lineage>
</organism>
<proteinExistence type="predicted"/>
<reference evidence="3 4" key="1">
    <citation type="submission" date="2021-01" db="EMBL/GenBank/DDBJ databases">
        <title>WGS of actinomycetes isolated from Thailand.</title>
        <authorList>
            <person name="Thawai C."/>
        </authorList>
    </citation>
    <scope>NUCLEOTIDE SEQUENCE [LARGE SCALE GENOMIC DNA]</scope>
    <source>
        <strain evidence="3 4">CA1R205</strain>
    </source>
</reference>
<evidence type="ECO:0000313" key="3">
    <source>
        <dbReference type="EMBL" id="MBL1100089.1"/>
    </source>
</evidence>
<dbReference type="SUPFAM" id="SSF47413">
    <property type="entry name" value="lambda repressor-like DNA-binding domains"/>
    <property type="match status" value="1"/>
</dbReference>
<dbReference type="InterPro" id="IPR001387">
    <property type="entry name" value="Cro/C1-type_HTH"/>
</dbReference>
<dbReference type="SMART" id="SM00530">
    <property type="entry name" value="HTH_XRE"/>
    <property type="match status" value="1"/>
</dbReference>
<accession>A0ABS1NJA7</accession>
<feature type="domain" description="HTH cro/C1-type" evidence="2">
    <location>
        <begin position="14"/>
        <end position="46"/>
    </location>
</feature>
<keyword evidence="4" id="KW-1185">Reference proteome</keyword>
<dbReference type="Gene3D" id="1.10.260.40">
    <property type="entry name" value="lambda repressor-like DNA-binding domains"/>
    <property type="match status" value="1"/>
</dbReference>
<name>A0ABS1NJA7_9ACTN</name>
<gene>
    <name evidence="3" type="ORF">JK363_26135</name>
</gene>
<evidence type="ECO:0000256" key="1">
    <source>
        <dbReference type="SAM" id="MobiDB-lite"/>
    </source>
</evidence>
<dbReference type="RefSeq" id="WP_201877776.1">
    <property type="nucleotide sequence ID" value="NZ_JAERRF010000017.1"/>
</dbReference>
<dbReference type="PROSITE" id="PS50943">
    <property type="entry name" value="HTH_CROC1"/>
    <property type="match status" value="1"/>
</dbReference>
<dbReference type="Proteomes" id="UP000634229">
    <property type="component" value="Unassembled WGS sequence"/>
</dbReference>
<evidence type="ECO:0000259" key="2">
    <source>
        <dbReference type="PROSITE" id="PS50943"/>
    </source>
</evidence>
<dbReference type="EMBL" id="JAERRF010000017">
    <property type="protein sequence ID" value="MBL1100089.1"/>
    <property type="molecule type" value="Genomic_DNA"/>
</dbReference>
<dbReference type="InterPro" id="IPR010982">
    <property type="entry name" value="Lambda_DNA-bd_dom_sf"/>
</dbReference>
<evidence type="ECO:0000313" key="4">
    <source>
        <dbReference type="Proteomes" id="UP000634229"/>
    </source>
</evidence>
<protein>
    <submittedName>
        <fullName evidence="3">Helix-turn-helix domain-containing protein</fullName>
    </submittedName>
</protein>
<dbReference type="Pfam" id="PF01381">
    <property type="entry name" value="HTH_3"/>
    <property type="match status" value="1"/>
</dbReference>